<dbReference type="PATRIC" id="fig|1408189.4.peg.1442"/>
<evidence type="ECO:0000256" key="2">
    <source>
        <dbReference type="ARBA" id="ARBA00010961"/>
    </source>
</evidence>
<gene>
    <name evidence="7" type="ORF">CLAC_07200</name>
</gene>
<dbReference type="PANTHER" id="PTHR33217">
    <property type="entry name" value="TRANSPOSASE FOR INSERTION SEQUENCE ELEMENT IS1081"/>
    <property type="match status" value="1"/>
</dbReference>
<dbReference type="PANTHER" id="PTHR33217:SF8">
    <property type="entry name" value="MUTATOR FAMILY TRANSPOSASE"/>
    <property type="match status" value="1"/>
</dbReference>
<evidence type="ECO:0000256" key="4">
    <source>
        <dbReference type="ARBA" id="ARBA00023125"/>
    </source>
</evidence>
<accession>A0A0K2H0T5</accession>
<keyword evidence="5 6" id="KW-0233">DNA recombination</keyword>
<dbReference type="GO" id="GO:0003677">
    <property type="term" value="F:DNA binding"/>
    <property type="evidence" value="ECO:0007669"/>
    <property type="project" value="UniProtKB-UniRule"/>
</dbReference>
<keyword evidence="3 6" id="KW-0815">Transposition</keyword>
<sequence length="447" mass="49737">MTTVARRNPADKAKIDAIEKKLLANPEIAKLIDDLGTSTTDANDLVRGMLQASITRGLNAEMDAHLGYESGDRSTKAAAGTDNYRNGTYPKTVDSNYGPVTVDVPRDRAGTFLPTMVPKGSRRLTDVDDMIISLYAGGMTIRDIQHHMATAMRVDISHETISAVTDAILDEVIIWQNRQLDEFYPVIFLDALRIKVRDGGRVVNKSAYMAIGVDLDGIKHILGLWIAKEEGASFWAQVCANLSNRGVNDVFIVCCDGLKGLPEAVEATWPNSMVQTCIVHLIRAANRWVAYGDRRGVSAALKKIYTAADEPTAQAALDEFEASELGEKYPRSVKVWRDAWQRFVPFLQFPPAARKVIYTTNSIESFNNELRKATRNRVQFTNDESALKTLWLMICNIEDKRAAKRAKQSKRVSATAGRLMEGARVSGWKQAINQMAVAYPDRFDKYL</sequence>
<keyword evidence="8" id="KW-1185">Reference proteome</keyword>
<evidence type="ECO:0000256" key="1">
    <source>
        <dbReference type="ARBA" id="ARBA00002190"/>
    </source>
</evidence>
<dbReference type="AlphaFoldDB" id="A0A0K2H0T5"/>
<protein>
    <recommendedName>
        <fullName evidence="6">Mutator family transposase</fullName>
    </recommendedName>
</protein>
<evidence type="ECO:0000256" key="3">
    <source>
        <dbReference type="ARBA" id="ARBA00022578"/>
    </source>
</evidence>
<comment type="similarity">
    <text evidence="2 6">Belongs to the transposase mutator family.</text>
</comment>
<dbReference type="EMBL" id="CP006841">
    <property type="protein sequence ID" value="ALA67553.1"/>
    <property type="molecule type" value="Genomic_DNA"/>
</dbReference>
<dbReference type="GO" id="GO:0004803">
    <property type="term" value="F:transposase activity"/>
    <property type="evidence" value="ECO:0007669"/>
    <property type="project" value="UniProtKB-UniRule"/>
</dbReference>
<organism evidence="7 8">
    <name type="scientific">Corynebacterium lactis RW2-5</name>
    <dbReference type="NCBI Taxonomy" id="1408189"/>
    <lineage>
        <taxon>Bacteria</taxon>
        <taxon>Bacillati</taxon>
        <taxon>Actinomycetota</taxon>
        <taxon>Actinomycetes</taxon>
        <taxon>Mycobacteriales</taxon>
        <taxon>Corynebacteriaceae</taxon>
        <taxon>Corynebacterium</taxon>
    </lineage>
</organism>
<dbReference type="InterPro" id="IPR001207">
    <property type="entry name" value="Transposase_mutator"/>
</dbReference>
<dbReference type="Proteomes" id="UP000058446">
    <property type="component" value="Chromosome"/>
</dbReference>
<dbReference type="Pfam" id="PF00872">
    <property type="entry name" value="Transposase_mut"/>
    <property type="match status" value="1"/>
</dbReference>
<reference evidence="7 8" key="1">
    <citation type="submission" date="2013-10" db="EMBL/GenBank/DDBJ databases">
        <title>Complete genome sequence of Corynebacterium lactis DSM 45799(T), isolated from raw cow milk.</title>
        <authorList>
            <person name="Ruckert C."/>
            <person name="Albersmeier A."/>
            <person name="Lipski A."/>
            <person name="Kalinowski J."/>
        </authorList>
    </citation>
    <scope>NUCLEOTIDE SEQUENCE [LARGE SCALE GENOMIC DNA]</scope>
    <source>
        <strain evidence="7 8">RW2-5</strain>
    </source>
</reference>
<keyword evidence="6" id="KW-0814">Transposable element</keyword>
<evidence type="ECO:0000313" key="7">
    <source>
        <dbReference type="EMBL" id="ALA67553.1"/>
    </source>
</evidence>
<proteinExistence type="inferred from homology"/>
<keyword evidence="4 6" id="KW-0238">DNA-binding</keyword>
<evidence type="ECO:0000313" key="8">
    <source>
        <dbReference type="Proteomes" id="UP000058446"/>
    </source>
</evidence>
<dbReference type="NCBIfam" id="NF033543">
    <property type="entry name" value="transpos_IS256"/>
    <property type="match status" value="1"/>
</dbReference>
<dbReference type="OrthoDB" id="9793302at2"/>
<comment type="function">
    <text evidence="1 6">Required for the transposition of the insertion element.</text>
</comment>
<name>A0A0K2H0T5_9CORY</name>
<dbReference type="KEGG" id="clw:CLAC_07200"/>
<dbReference type="PROSITE" id="PS01007">
    <property type="entry name" value="TRANSPOSASE_MUTATOR"/>
    <property type="match status" value="1"/>
</dbReference>
<dbReference type="GO" id="GO:0006313">
    <property type="term" value="P:DNA transposition"/>
    <property type="evidence" value="ECO:0007669"/>
    <property type="project" value="UniProtKB-UniRule"/>
</dbReference>
<evidence type="ECO:0000256" key="5">
    <source>
        <dbReference type="ARBA" id="ARBA00023172"/>
    </source>
</evidence>
<evidence type="ECO:0000256" key="6">
    <source>
        <dbReference type="RuleBase" id="RU365089"/>
    </source>
</evidence>
<dbReference type="RefSeq" id="WP_053412302.1">
    <property type="nucleotide sequence ID" value="NZ_CP006841.1"/>
</dbReference>